<dbReference type="OrthoDB" id="3237462at2"/>
<dbReference type="GO" id="GO:0004519">
    <property type="term" value="F:endonuclease activity"/>
    <property type="evidence" value="ECO:0007669"/>
    <property type="project" value="UniProtKB-KW"/>
</dbReference>
<name>A0A0F4KTA5_9BIFI</name>
<organism evidence="3 4">
    <name type="scientific">Bifidobacterium asteroides</name>
    <dbReference type="NCBI Taxonomy" id="1684"/>
    <lineage>
        <taxon>Bacteria</taxon>
        <taxon>Bacillati</taxon>
        <taxon>Actinomycetota</taxon>
        <taxon>Actinomycetes</taxon>
        <taxon>Bifidobacteriales</taxon>
        <taxon>Bifidobacteriaceae</taxon>
        <taxon>Bifidobacterium</taxon>
    </lineage>
</organism>
<feature type="domain" description="Endonuclease GajA/Old nuclease/RecF-like AAA" evidence="1">
    <location>
        <begin position="1"/>
        <end position="390"/>
    </location>
</feature>
<comment type="caution">
    <text evidence="3">The sequence shown here is derived from an EMBL/GenBank/DDBJ whole genome shotgun (WGS) entry which is preliminary data.</text>
</comment>
<dbReference type="InterPro" id="IPR041685">
    <property type="entry name" value="AAA_GajA/Old/RecF-like"/>
</dbReference>
<dbReference type="SUPFAM" id="SSF52540">
    <property type="entry name" value="P-loop containing nucleoside triphosphate hydrolases"/>
    <property type="match status" value="1"/>
</dbReference>
<keyword evidence="3" id="KW-0378">Hydrolase</keyword>
<dbReference type="Gene3D" id="3.40.50.300">
    <property type="entry name" value="P-loop containing nucleotide triphosphate hydrolases"/>
    <property type="match status" value="1"/>
</dbReference>
<dbReference type="PANTHER" id="PTHR43581:SF4">
    <property type="entry name" value="ATP_GTP PHOSPHATASE"/>
    <property type="match status" value="1"/>
</dbReference>
<sequence>MKIQKVEIHNFRTLYDVSIDFHNITTFIGPNGAGKSTILNALDWFFNSSNDDALSESDATYGHSDEDIEVKVTFNDLTSEDRASLAKYVSDNSDTFVAWKTRKDGHEGLSANYKGNPDFAAIRNCSKVAEKREKYRALREEKPDLELPAATTNAAIRSALLDWEHAHPDDLQEMPEEVTTAFNGFNSNGAIRDLFNFTLVKADYRAAEEAEDTNSSLLGSIIGRAIDRHKADEELEKLYGGITDQEQCIYRKTFSDDLQGLSQKLNRIVDQYSHGRDVEIKPMIQEIKPPKANFAIAVKEGEDETIVANQGHGFQRMLLIAALQLLAETVATGEESSQNANGVLCLAIEEPELYQHPIQAKTFARVLRSLAENPKSNVQIIYATHSPYFISEQHYDDIYRLTRHHNVGTGDTGVTITGTSKDKILRQMEKEKVSSKSSIENRIGQVLTNDLSSVVFSNVAILVEGSTEKALIEECADRLSDEQSQLGCEGIEVVVCNGKNNIVQNAAILQTLGIPCVVVFDNDSNKTPKDKGYKDCALENSRIVNYFNLAQLCGDSNWPDPGYYEDNHVLITDKTLEPYLEAQWEGWTAQLNKAAACTGRYKKDAYTYRLAVQSADISKCPEGIKSVIKDARELNSRRNL</sequence>
<reference evidence="3 4" key="1">
    <citation type="submission" date="2014-12" db="EMBL/GenBank/DDBJ databases">
        <title>Comparative genomics of the lactic acid bacteria isolated from the honey bee gut.</title>
        <authorList>
            <person name="Ellegaard K.M."/>
            <person name="Tamarit D."/>
            <person name="Javelind E."/>
            <person name="Olofsson T."/>
            <person name="Andersson S.G."/>
            <person name="Vasquez A."/>
        </authorList>
    </citation>
    <scope>NUCLEOTIDE SEQUENCE [LARGE SCALE GENOMIC DNA]</scope>
    <source>
        <strain evidence="3 4">Bin2</strain>
    </source>
</reference>
<dbReference type="InterPro" id="IPR051396">
    <property type="entry name" value="Bact_Antivir_Def_Nuclease"/>
</dbReference>
<dbReference type="InterPro" id="IPR027417">
    <property type="entry name" value="P-loop_NTPase"/>
</dbReference>
<evidence type="ECO:0000313" key="3">
    <source>
        <dbReference type="EMBL" id="KJY49298.1"/>
    </source>
</evidence>
<keyword evidence="3" id="KW-0255">Endonuclease</keyword>
<keyword evidence="3" id="KW-0540">Nuclease</keyword>
<feature type="domain" description="OLD protein-like TOPRIM" evidence="2">
    <location>
        <begin position="456"/>
        <end position="523"/>
    </location>
</feature>
<accession>A0A0F4KTA5</accession>
<evidence type="ECO:0000259" key="2">
    <source>
        <dbReference type="Pfam" id="PF20469"/>
    </source>
</evidence>
<dbReference type="Proteomes" id="UP000033648">
    <property type="component" value="Unassembled WGS sequence"/>
</dbReference>
<dbReference type="PATRIC" id="fig|1684.4.peg.1496"/>
<dbReference type="Pfam" id="PF13175">
    <property type="entry name" value="AAA_15"/>
    <property type="match status" value="1"/>
</dbReference>
<dbReference type="Pfam" id="PF20469">
    <property type="entry name" value="OLD-like_TOPRIM"/>
    <property type="match status" value="1"/>
</dbReference>
<dbReference type="EMBL" id="JWME01000013">
    <property type="protein sequence ID" value="KJY49298.1"/>
    <property type="molecule type" value="Genomic_DNA"/>
</dbReference>
<dbReference type="AlphaFoldDB" id="A0A0F4KTA5"/>
<dbReference type="InterPro" id="IPR034139">
    <property type="entry name" value="TOPRIM_OLD"/>
</dbReference>
<dbReference type="PANTHER" id="PTHR43581">
    <property type="entry name" value="ATP/GTP PHOSPHATASE"/>
    <property type="match status" value="1"/>
</dbReference>
<evidence type="ECO:0000313" key="4">
    <source>
        <dbReference type="Proteomes" id="UP000033648"/>
    </source>
</evidence>
<gene>
    <name evidence="3" type="ORF">JF69_13920</name>
</gene>
<proteinExistence type="predicted"/>
<dbReference type="CDD" id="cd01026">
    <property type="entry name" value="TOPRIM_OLD"/>
    <property type="match status" value="1"/>
</dbReference>
<protein>
    <submittedName>
        <fullName evidence="3">ATP-dependent OLD family endonuclease</fullName>
    </submittedName>
</protein>
<evidence type="ECO:0000259" key="1">
    <source>
        <dbReference type="Pfam" id="PF13175"/>
    </source>
</evidence>